<sequence>MGNKTRTRRTKWRRLSLGDASGPEEEDDETQPQEQQEPEELRQNVVVLPSDEKEQSVCVEHDKKSKFASAVVVTTTVNNNNNNSTAAASSDGVANSASSGREEEQTKSAMMVSNHSNQRGPAWKLPASNSQPVKNGYYNVNNGYQSNSGRPTGGSSNAPSAANGFRRANNGPSARYNSFNGTYGNNGYGRANSWNNGSSNGYANADHHHHHGAPGLSKMHGIEKKIFNDEEYTKISTPRQEVLFKKGSIGAKKKLSTTTSAPPVGSSVHADSEQDSLNGNAASPVSPSQGDSADPFQYSGVIFVEELRGTKNRTLLFSSKSWCSKMVSFLKEEFAEAHYVKWAEWRYCLVPSNCIDDDSPTPTPLPTWTGPWENCVGIMNVPEHLR</sequence>
<evidence type="ECO:0000313" key="3">
    <source>
        <dbReference type="Proteomes" id="UP001234178"/>
    </source>
</evidence>
<feature type="compositionally biased region" description="Acidic residues" evidence="1">
    <location>
        <begin position="22"/>
        <end position="31"/>
    </location>
</feature>
<feature type="compositionally biased region" description="Low complexity" evidence="1">
    <location>
        <begin position="140"/>
        <end position="149"/>
    </location>
</feature>
<name>A0ABQ9ZP60_9CRUS</name>
<protein>
    <submittedName>
        <fullName evidence="2">Uncharacterized protein</fullName>
    </submittedName>
</protein>
<comment type="caution">
    <text evidence="2">The sequence shown here is derived from an EMBL/GenBank/DDBJ whole genome shotgun (WGS) entry which is preliminary data.</text>
</comment>
<feature type="region of interest" description="Disordered" evidence="1">
    <location>
        <begin position="1"/>
        <end position="41"/>
    </location>
</feature>
<evidence type="ECO:0000256" key="1">
    <source>
        <dbReference type="SAM" id="MobiDB-lite"/>
    </source>
</evidence>
<gene>
    <name evidence="2" type="ORF">OUZ56_027232</name>
</gene>
<feature type="region of interest" description="Disordered" evidence="1">
    <location>
        <begin position="140"/>
        <end position="173"/>
    </location>
</feature>
<reference evidence="2 3" key="1">
    <citation type="journal article" date="2023" name="Nucleic Acids Res.">
        <title>The hologenome of Daphnia magna reveals possible DNA methylation and microbiome-mediated evolution of the host genome.</title>
        <authorList>
            <person name="Chaturvedi A."/>
            <person name="Li X."/>
            <person name="Dhandapani V."/>
            <person name="Marshall H."/>
            <person name="Kissane S."/>
            <person name="Cuenca-Cambronero M."/>
            <person name="Asole G."/>
            <person name="Calvet F."/>
            <person name="Ruiz-Romero M."/>
            <person name="Marangio P."/>
            <person name="Guigo R."/>
            <person name="Rago D."/>
            <person name="Mirbahai L."/>
            <person name="Eastwood N."/>
            <person name="Colbourne J.K."/>
            <person name="Zhou J."/>
            <person name="Mallon E."/>
            <person name="Orsini L."/>
        </authorList>
    </citation>
    <scope>NUCLEOTIDE SEQUENCE [LARGE SCALE GENOMIC DNA]</scope>
    <source>
        <strain evidence="2">LRV0_1</strain>
    </source>
</reference>
<evidence type="ECO:0000313" key="2">
    <source>
        <dbReference type="EMBL" id="KAK4014722.1"/>
    </source>
</evidence>
<feature type="compositionally biased region" description="Basic residues" evidence="1">
    <location>
        <begin position="1"/>
        <end position="14"/>
    </location>
</feature>
<dbReference type="EMBL" id="JAOYFB010000004">
    <property type="protein sequence ID" value="KAK4014722.1"/>
    <property type="molecule type" value="Genomic_DNA"/>
</dbReference>
<dbReference type="Proteomes" id="UP001234178">
    <property type="component" value="Unassembled WGS sequence"/>
</dbReference>
<feature type="compositionally biased region" description="Low complexity" evidence="1">
    <location>
        <begin position="78"/>
        <end position="90"/>
    </location>
</feature>
<accession>A0ABQ9ZP60</accession>
<feature type="compositionally biased region" description="Polar residues" evidence="1">
    <location>
        <begin position="275"/>
        <end position="291"/>
    </location>
</feature>
<organism evidence="2 3">
    <name type="scientific">Daphnia magna</name>
    <dbReference type="NCBI Taxonomy" id="35525"/>
    <lineage>
        <taxon>Eukaryota</taxon>
        <taxon>Metazoa</taxon>
        <taxon>Ecdysozoa</taxon>
        <taxon>Arthropoda</taxon>
        <taxon>Crustacea</taxon>
        <taxon>Branchiopoda</taxon>
        <taxon>Diplostraca</taxon>
        <taxon>Cladocera</taxon>
        <taxon>Anomopoda</taxon>
        <taxon>Daphniidae</taxon>
        <taxon>Daphnia</taxon>
    </lineage>
</organism>
<proteinExistence type="predicted"/>
<feature type="region of interest" description="Disordered" evidence="1">
    <location>
        <begin position="78"/>
        <end position="106"/>
    </location>
</feature>
<keyword evidence="3" id="KW-1185">Reference proteome</keyword>
<feature type="region of interest" description="Disordered" evidence="1">
    <location>
        <begin position="254"/>
        <end position="293"/>
    </location>
</feature>